<dbReference type="Proteomes" id="UP000276133">
    <property type="component" value="Unassembled WGS sequence"/>
</dbReference>
<keyword evidence="2" id="KW-1185">Reference proteome</keyword>
<dbReference type="EMBL" id="REGN01004745">
    <property type="protein sequence ID" value="RNA16262.1"/>
    <property type="molecule type" value="Genomic_DNA"/>
</dbReference>
<dbReference type="AlphaFoldDB" id="A0A3M7QY28"/>
<organism evidence="1 2">
    <name type="scientific">Brachionus plicatilis</name>
    <name type="common">Marine rotifer</name>
    <name type="synonym">Brachionus muelleri</name>
    <dbReference type="NCBI Taxonomy" id="10195"/>
    <lineage>
        <taxon>Eukaryota</taxon>
        <taxon>Metazoa</taxon>
        <taxon>Spiralia</taxon>
        <taxon>Gnathifera</taxon>
        <taxon>Rotifera</taxon>
        <taxon>Eurotatoria</taxon>
        <taxon>Monogononta</taxon>
        <taxon>Pseudotrocha</taxon>
        <taxon>Ploima</taxon>
        <taxon>Brachionidae</taxon>
        <taxon>Brachionus</taxon>
    </lineage>
</organism>
<comment type="caution">
    <text evidence="1">The sequence shown here is derived from an EMBL/GenBank/DDBJ whole genome shotgun (WGS) entry which is preliminary data.</text>
</comment>
<gene>
    <name evidence="1" type="ORF">BpHYR1_040379</name>
</gene>
<name>A0A3M7QY28_BRAPC</name>
<proteinExistence type="predicted"/>
<evidence type="ECO:0000313" key="2">
    <source>
        <dbReference type="Proteomes" id="UP000276133"/>
    </source>
</evidence>
<evidence type="ECO:0000313" key="1">
    <source>
        <dbReference type="EMBL" id="RNA16262.1"/>
    </source>
</evidence>
<sequence>MLTLFFSCRNFKILPSIIYLVFDCTNNNSCYSYCLLWIQKFDQLQPFTPKGALLKHWKKNI</sequence>
<accession>A0A3M7QY28</accession>
<reference evidence="1 2" key="1">
    <citation type="journal article" date="2018" name="Sci. Rep.">
        <title>Genomic signatures of local adaptation to the degree of environmental predictability in rotifers.</title>
        <authorList>
            <person name="Franch-Gras L."/>
            <person name="Hahn C."/>
            <person name="Garcia-Roger E.M."/>
            <person name="Carmona M.J."/>
            <person name="Serra M."/>
            <person name="Gomez A."/>
        </authorList>
    </citation>
    <scope>NUCLEOTIDE SEQUENCE [LARGE SCALE GENOMIC DNA]</scope>
    <source>
        <strain evidence="1">HYR1</strain>
    </source>
</reference>
<protein>
    <submittedName>
        <fullName evidence="1">Uncharacterized protein</fullName>
    </submittedName>
</protein>